<protein>
    <submittedName>
        <fullName evidence="2">Uncharacterized protein</fullName>
    </submittedName>
</protein>
<comment type="caution">
    <text evidence="2">The sequence shown here is derived from an EMBL/GenBank/DDBJ whole genome shotgun (WGS) entry which is preliminary data.</text>
</comment>
<dbReference type="EMBL" id="JBBUTG010000016">
    <property type="protein sequence ID" value="MEK8033360.1"/>
    <property type="molecule type" value="Genomic_DNA"/>
</dbReference>
<organism evidence="2 3">
    <name type="scientific">Ideonella lacteola</name>
    <dbReference type="NCBI Taxonomy" id="2984193"/>
    <lineage>
        <taxon>Bacteria</taxon>
        <taxon>Pseudomonadati</taxon>
        <taxon>Pseudomonadota</taxon>
        <taxon>Betaproteobacteria</taxon>
        <taxon>Burkholderiales</taxon>
        <taxon>Sphaerotilaceae</taxon>
        <taxon>Ideonella</taxon>
    </lineage>
</organism>
<reference evidence="2 3" key="1">
    <citation type="submission" date="2024-04" db="EMBL/GenBank/DDBJ databases">
        <title>Novel species of the genus Ideonella isolated from streams.</title>
        <authorList>
            <person name="Lu H."/>
        </authorList>
    </citation>
    <scope>NUCLEOTIDE SEQUENCE [LARGE SCALE GENOMIC DNA]</scope>
    <source>
        <strain evidence="2 3">DXS29W</strain>
    </source>
</reference>
<keyword evidence="3" id="KW-1185">Reference proteome</keyword>
<feature type="region of interest" description="Disordered" evidence="1">
    <location>
        <begin position="81"/>
        <end position="108"/>
    </location>
</feature>
<accession>A0ABU9BWV3</accession>
<evidence type="ECO:0000313" key="2">
    <source>
        <dbReference type="EMBL" id="MEK8033360.1"/>
    </source>
</evidence>
<proteinExistence type="predicted"/>
<evidence type="ECO:0000256" key="1">
    <source>
        <dbReference type="SAM" id="MobiDB-lite"/>
    </source>
</evidence>
<gene>
    <name evidence="2" type="ORF">AACH06_21285</name>
</gene>
<evidence type="ECO:0000313" key="3">
    <source>
        <dbReference type="Proteomes" id="UP001371218"/>
    </source>
</evidence>
<dbReference type="Proteomes" id="UP001371218">
    <property type="component" value="Unassembled WGS sequence"/>
</dbReference>
<sequence>MGFNPYTGEAHPCWHCTWYDGMAGQGTCAQCAKPRAARLCATPEYGCAFWERDPGSDDETLSPQQMATAWRHLRWPEPVLRRAPRGGREAPHLRSSPSPSPSPLPRSR</sequence>
<name>A0ABU9BWV3_9BURK</name>
<dbReference type="RefSeq" id="WP_341427784.1">
    <property type="nucleotide sequence ID" value="NZ_JBBUTG010000016.1"/>
</dbReference>
<feature type="compositionally biased region" description="Pro residues" evidence="1">
    <location>
        <begin position="98"/>
        <end position="108"/>
    </location>
</feature>